<protein>
    <submittedName>
        <fullName evidence="1">Uncharacterized protein</fullName>
    </submittedName>
</protein>
<evidence type="ECO:0000313" key="1">
    <source>
        <dbReference type="EMBL" id="QHT33991.1"/>
    </source>
</evidence>
<organism evidence="1">
    <name type="scientific">viral metagenome</name>
    <dbReference type="NCBI Taxonomy" id="1070528"/>
    <lineage>
        <taxon>unclassified sequences</taxon>
        <taxon>metagenomes</taxon>
        <taxon>organismal metagenomes</taxon>
    </lineage>
</organism>
<proteinExistence type="predicted"/>
<sequence>MNLVIMIIALALFSMLIYSLVVTCDKKEGWVDYKQFPYGNIQSGAGNNDSTPVSFYDYPSYRKPMNWPICHLVDYPVPHCRADSL</sequence>
<accession>A0A6C0EZ78</accession>
<reference evidence="1" key="1">
    <citation type="journal article" date="2020" name="Nature">
        <title>Giant virus diversity and host interactions through global metagenomics.</title>
        <authorList>
            <person name="Schulz F."/>
            <person name="Roux S."/>
            <person name="Paez-Espino D."/>
            <person name="Jungbluth S."/>
            <person name="Walsh D.A."/>
            <person name="Denef V.J."/>
            <person name="McMahon K.D."/>
            <person name="Konstantinidis K.T."/>
            <person name="Eloe-Fadrosh E.A."/>
            <person name="Kyrpides N.C."/>
            <person name="Woyke T."/>
        </authorList>
    </citation>
    <scope>NUCLEOTIDE SEQUENCE</scope>
    <source>
        <strain evidence="1">GVMAG-M-3300009161-52</strain>
    </source>
</reference>
<dbReference type="AlphaFoldDB" id="A0A6C0EZ78"/>
<dbReference type="EMBL" id="MN738982">
    <property type="protein sequence ID" value="QHT33991.1"/>
    <property type="molecule type" value="Genomic_DNA"/>
</dbReference>
<name>A0A6C0EZ78_9ZZZZ</name>